<protein>
    <recommendedName>
        <fullName evidence="2">Saccharopine dehydrogenase NADP binding domain-containing protein</fullName>
    </recommendedName>
</protein>
<organism evidence="3 4">
    <name type="scientific">Rhizopogon vesiculosus</name>
    <dbReference type="NCBI Taxonomy" id="180088"/>
    <lineage>
        <taxon>Eukaryota</taxon>
        <taxon>Fungi</taxon>
        <taxon>Dikarya</taxon>
        <taxon>Basidiomycota</taxon>
        <taxon>Agaricomycotina</taxon>
        <taxon>Agaricomycetes</taxon>
        <taxon>Agaricomycetidae</taxon>
        <taxon>Boletales</taxon>
        <taxon>Suillineae</taxon>
        <taxon>Rhizopogonaceae</taxon>
        <taxon>Rhizopogon</taxon>
    </lineage>
</organism>
<dbReference type="PANTHER" id="PTHR12286:SF5">
    <property type="entry name" value="SACCHAROPINE DEHYDROGENASE-LIKE OXIDOREDUCTASE"/>
    <property type="match status" value="1"/>
</dbReference>
<evidence type="ECO:0000313" key="4">
    <source>
        <dbReference type="Proteomes" id="UP000183567"/>
    </source>
</evidence>
<evidence type="ECO:0000313" key="3">
    <source>
        <dbReference type="EMBL" id="OJA20837.1"/>
    </source>
</evidence>
<dbReference type="AlphaFoldDB" id="A0A1J8QIS8"/>
<dbReference type="SUPFAM" id="SSF51735">
    <property type="entry name" value="NAD(P)-binding Rossmann-fold domains"/>
    <property type="match status" value="1"/>
</dbReference>
<dbReference type="Pfam" id="PF03435">
    <property type="entry name" value="Sacchrp_dh_NADP"/>
    <property type="match status" value="1"/>
</dbReference>
<dbReference type="InterPro" id="IPR005097">
    <property type="entry name" value="Sacchrp_dh_NADP-bd"/>
</dbReference>
<dbReference type="STRING" id="180088.A0A1J8QIS8"/>
<keyword evidence="4" id="KW-1185">Reference proteome</keyword>
<dbReference type="GO" id="GO:0005739">
    <property type="term" value="C:mitochondrion"/>
    <property type="evidence" value="ECO:0007669"/>
    <property type="project" value="TreeGrafter"/>
</dbReference>
<comment type="caution">
    <text evidence="3">The sequence shown here is derived from an EMBL/GenBank/DDBJ whole genome shotgun (WGS) entry which is preliminary data.</text>
</comment>
<dbReference type="OrthoDB" id="10268090at2759"/>
<dbReference type="PANTHER" id="PTHR12286">
    <property type="entry name" value="SACCHAROPINE DEHYDROGENASE-LIKE OXIDOREDUCTASE"/>
    <property type="match status" value="1"/>
</dbReference>
<feature type="domain" description="Saccharopine dehydrogenase NADP binding" evidence="2">
    <location>
        <begin position="6"/>
        <end position="135"/>
    </location>
</feature>
<dbReference type="InterPro" id="IPR051276">
    <property type="entry name" value="Saccharopine_DH-like_oxidrdct"/>
</dbReference>
<dbReference type="GO" id="GO:0005811">
    <property type="term" value="C:lipid droplet"/>
    <property type="evidence" value="ECO:0007669"/>
    <property type="project" value="TreeGrafter"/>
</dbReference>
<name>A0A1J8QIS8_9AGAM</name>
<accession>A0A1J8QIS8</accession>
<dbReference type="EMBL" id="LVVM01000352">
    <property type="protein sequence ID" value="OJA20837.1"/>
    <property type="molecule type" value="Genomic_DNA"/>
</dbReference>
<dbReference type="Gene3D" id="3.40.50.720">
    <property type="entry name" value="NAD(P)-binding Rossmann-like Domain"/>
    <property type="match status" value="1"/>
</dbReference>
<sequence length="172" mass="18506">MVMVDILILGATGYTGRLIAQYLAAHPQRSSFTFGLAARSQSRLENVVRGLNLPEGDIPTFIVDITKPSDVDAVVQHAKVVINTVGPYWRWGTSVVRACVQQGKHYVDLTGEVHWVKDIIFELDYAAVKSGSIVVPCCGLDSVPSDVLAFVANKTLKSFGGPSTTIDLSTSA</sequence>
<evidence type="ECO:0000259" key="2">
    <source>
        <dbReference type="Pfam" id="PF03435"/>
    </source>
</evidence>
<dbReference type="GO" id="GO:0005886">
    <property type="term" value="C:plasma membrane"/>
    <property type="evidence" value="ECO:0007669"/>
    <property type="project" value="TreeGrafter"/>
</dbReference>
<proteinExistence type="inferred from homology"/>
<gene>
    <name evidence="3" type="ORF">AZE42_02498</name>
</gene>
<reference evidence="3 4" key="1">
    <citation type="submission" date="2016-03" db="EMBL/GenBank/DDBJ databases">
        <title>Comparative genomics of the ectomycorrhizal sister species Rhizopogon vinicolor and Rhizopogon vesiculosus (Basidiomycota: Boletales) reveals a divergence of the mating type B locus.</title>
        <authorList>
            <person name="Mujic A.B."/>
            <person name="Kuo A."/>
            <person name="Tritt A."/>
            <person name="Lipzen A."/>
            <person name="Chen C."/>
            <person name="Johnson J."/>
            <person name="Sharma A."/>
            <person name="Barry K."/>
            <person name="Grigoriev I.V."/>
            <person name="Spatafora J.W."/>
        </authorList>
    </citation>
    <scope>NUCLEOTIDE SEQUENCE [LARGE SCALE GENOMIC DNA]</scope>
    <source>
        <strain evidence="3 4">AM-OR11-056</strain>
    </source>
</reference>
<dbReference type="GO" id="GO:0009247">
    <property type="term" value="P:glycolipid biosynthetic process"/>
    <property type="evidence" value="ECO:0007669"/>
    <property type="project" value="TreeGrafter"/>
</dbReference>
<dbReference type="Proteomes" id="UP000183567">
    <property type="component" value="Unassembled WGS sequence"/>
</dbReference>
<comment type="similarity">
    <text evidence="1">Belongs to the saccharopine dehydrogenase family.</text>
</comment>
<dbReference type="InterPro" id="IPR036291">
    <property type="entry name" value="NAD(P)-bd_dom_sf"/>
</dbReference>
<evidence type="ECO:0000256" key="1">
    <source>
        <dbReference type="ARBA" id="ARBA00038048"/>
    </source>
</evidence>